<keyword evidence="2" id="KW-1185">Reference proteome</keyword>
<dbReference type="PATRIC" id="fig|595434.4.peg.2582"/>
<dbReference type="EMBL" id="LECT01000021">
    <property type="protein sequence ID" value="KLU05221.1"/>
    <property type="molecule type" value="Genomic_DNA"/>
</dbReference>
<dbReference type="Proteomes" id="UP000036367">
    <property type="component" value="Unassembled WGS sequence"/>
</dbReference>
<name>A0A0J1BFD6_RHOIS</name>
<accession>A0A0J1BFD6</accession>
<reference evidence="1" key="1">
    <citation type="submission" date="2015-05" db="EMBL/GenBank/DDBJ databases">
        <title>Permanent draft genome of Rhodopirellula islandicus K833.</title>
        <authorList>
            <person name="Kizina J."/>
            <person name="Richter M."/>
            <person name="Glockner F.O."/>
            <person name="Harder J."/>
        </authorList>
    </citation>
    <scope>NUCLEOTIDE SEQUENCE [LARGE SCALE GENOMIC DNA]</scope>
    <source>
        <strain evidence="1">K833</strain>
    </source>
</reference>
<evidence type="ECO:0000313" key="2">
    <source>
        <dbReference type="Proteomes" id="UP000036367"/>
    </source>
</evidence>
<dbReference type="AlphaFoldDB" id="A0A0J1BFD6"/>
<sequence>MGWAQSEEEKNVETIKDAFLRNRTRSSRSICAPVRSNTVDHELGI</sequence>
<gene>
    <name evidence="1" type="ORF">RISK_002712</name>
</gene>
<comment type="caution">
    <text evidence="1">The sequence shown here is derived from an EMBL/GenBank/DDBJ whole genome shotgun (WGS) entry which is preliminary data.</text>
</comment>
<evidence type="ECO:0000313" key="1">
    <source>
        <dbReference type="EMBL" id="KLU05221.1"/>
    </source>
</evidence>
<proteinExistence type="predicted"/>
<protein>
    <submittedName>
        <fullName evidence="1">Uncharacterized protein</fullName>
    </submittedName>
</protein>
<organism evidence="1 2">
    <name type="scientific">Rhodopirellula islandica</name>
    <dbReference type="NCBI Taxonomy" id="595434"/>
    <lineage>
        <taxon>Bacteria</taxon>
        <taxon>Pseudomonadati</taxon>
        <taxon>Planctomycetota</taxon>
        <taxon>Planctomycetia</taxon>
        <taxon>Pirellulales</taxon>
        <taxon>Pirellulaceae</taxon>
        <taxon>Rhodopirellula</taxon>
    </lineage>
</organism>